<feature type="region of interest" description="Disordered" evidence="1">
    <location>
        <begin position="45"/>
        <end position="69"/>
    </location>
</feature>
<evidence type="ECO:0000313" key="2">
    <source>
        <dbReference type="EMBL" id="KAK5613279.1"/>
    </source>
</evidence>
<sequence length="210" mass="23748">MWRQQVKQRLDAAEEQRHEILDAAFSPEDRLLTLELPADVQQTLLIKEETSEESSVGVDQQDPEPLDIKEEQEELWISLDGEQLNLKEECDTNRCPLTAVTVKSEDDEEKPHHHDPTEIRDLPTYISANQVKADLNSQGDVSNSSETEVSEETEDEDVNCPDSRSETEDSEDDWKESRSQESVGNPVDKHLSCSECDCSKQPVANARVIA</sequence>
<comment type="caution">
    <text evidence="2">The sequence shown here is derived from an EMBL/GenBank/DDBJ whole genome shotgun (WGS) entry which is preliminary data.</text>
</comment>
<dbReference type="EMBL" id="JAHHUM010001229">
    <property type="protein sequence ID" value="KAK5613279.1"/>
    <property type="molecule type" value="Genomic_DNA"/>
</dbReference>
<feature type="compositionally biased region" description="Polar residues" evidence="1">
    <location>
        <begin position="126"/>
        <end position="139"/>
    </location>
</feature>
<evidence type="ECO:0000313" key="3">
    <source>
        <dbReference type="Proteomes" id="UP001311232"/>
    </source>
</evidence>
<dbReference type="AlphaFoldDB" id="A0AAV9RVZ3"/>
<organism evidence="2 3">
    <name type="scientific">Crenichthys baileyi</name>
    <name type="common">White River springfish</name>
    <dbReference type="NCBI Taxonomy" id="28760"/>
    <lineage>
        <taxon>Eukaryota</taxon>
        <taxon>Metazoa</taxon>
        <taxon>Chordata</taxon>
        <taxon>Craniata</taxon>
        <taxon>Vertebrata</taxon>
        <taxon>Euteleostomi</taxon>
        <taxon>Actinopterygii</taxon>
        <taxon>Neopterygii</taxon>
        <taxon>Teleostei</taxon>
        <taxon>Neoteleostei</taxon>
        <taxon>Acanthomorphata</taxon>
        <taxon>Ovalentaria</taxon>
        <taxon>Atherinomorphae</taxon>
        <taxon>Cyprinodontiformes</taxon>
        <taxon>Goodeidae</taxon>
        <taxon>Crenichthys</taxon>
    </lineage>
</organism>
<protein>
    <submittedName>
        <fullName evidence="2">Uncharacterized protein</fullName>
    </submittedName>
</protein>
<gene>
    <name evidence="2" type="ORF">CRENBAI_024517</name>
</gene>
<feature type="compositionally biased region" description="Basic and acidic residues" evidence="1">
    <location>
        <begin position="109"/>
        <end position="121"/>
    </location>
</feature>
<proteinExistence type="predicted"/>
<keyword evidence="3" id="KW-1185">Reference proteome</keyword>
<reference evidence="2 3" key="1">
    <citation type="submission" date="2021-06" db="EMBL/GenBank/DDBJ databases">
        <authorList>
            <person name="Palmer J.M."/>
        </authorList>
    </citation>
    <scope>NUCLEOTIDE SEQUENCE [LARGE SCALE GENOMIC DNA]</scope>
    <source>
        <strain evidence="2 3">MEX-2019</strain>
        <tissue evidence="2">Muscle</tissue>
    </source>
</reference>
<name>A0AAV9RVZ3_9TELE</name>
<accession>A0AAV9RVZ3</accession>
<evidence type="ECO:0000256" key="1">
    <source>
        <dbReference type="SAM" id="MobiDB-lite"/>
    </source>
</evidence>
<dbReference type="Proteomes" id="UP001311232">
    <property type="component" value="Unassembled WGS sequence"/>
</dbReference>
<feature type="compositionally biased region" description="Acidic residues" evidence="1">
    <location>
        <begin position="148"/>
        <end position="159"/>
    </location>
</feature>
<feature type="region of interest" description="Disordered" evidence="1">
    <location>
        <begin position="101"/>
        <end position="194"/>
    </location>
</feature>